<evidence type="ECO:0000256" key="8">
    <source>
        <dbReference type="SAM" id="Phobius"/>
    </source>
</evidence>
<name>A0AA38G0F0_TAXCH</name>
<dbReference type="GO" id="GO:0071555">
    <property type="term" value="P:cell wall organization"/>
    <property type="evidence" value="ECO:0007669"/>
    <property type="project" value="UniProtKB-KW"/>
</dbReference>
<evidence type="ECO:0000256" key="2">
    <source>
        <dbReference type="ARBA" id="ARBA00022676"/>
    </source>
</evidence>
<comment type="caution">
    <text evidence="9">The sequence shown here is derived from an EMBL/GenBank/DDBJ whole genome shotgun (WGS) entry which is preliminary data.</text>
</comment>
<proteinExistence type="predicted"/>
<evidence type="ECO:0000313" key="10">
    <source>
        <dbReference type="Proteomes" id="UP000824469"/>
    </source>
</evidence>
<sequence>MDAFIKCGMHKQYKALNGIEGPLYVGTRCVHRREVLCGNEPKQYRSSNLIKDINPAIWNLNMEKSKPLEEVKELANCTYEKNNLWGKKVGILYDCAVEDVLTSFSIQCRGWKFIFYSPRRDAFMGCAPINLNDALTQHKRWATGHFEIFVNQFSPITHGLCHTRITQCMGYNFYDLWSTSSLLIICYGLLLALCMLNDLSILRQFSNYLEIEISKVGSEVTSKVVDSETIKRCEAKIFEFGVASTLFIPPSLHYSA</sequence>
<dbReference type="AlphaFoldDB" id="A0AA38G0F0"/>
<dbReference type="Proteomes" id="UP000824469">
    <property type="component" value="Unassembled WGS sequence"/>
</dbReference>
<evidence type="ECO:0000256" key="4">
    <source>
        <dbReference type="ARBA" id="ARBA00022692"/>
    </source>
</evidence>
<protein>
    <recommendedName>
        <fullName evidence="11">Cellulose synthase</fullName>
    </recommendedName>
</protein>
<dbReference type="GO" id="GO:0016020">
    <property type="term" value="C:membrane"/>
    <property type="evidence" value="ECO:0007669"/>
    <property type="project" value="InterPro"/>
</dbReference>
<comment type="subcellular location">
    <subcellularLocation>
        <location evidence="1">Endomembrane system</location>
    </subcellularLocation>
</comment>
<organism evidence="9 10">
    <name type="scientific">Taxus chinensis</name>
    <name type="common">Chinese yew</name>
    <name type="synonym">Taxus wallichiana var. chinensis</name>
    <dbReference type="NCBI Taxonomy" id="29808"/>
    <lineage>
        <taxon>Eukaryota</taxon>
        <taxon>Viridiplantae</taxon>
        <taxon>Streptophyta</taxon>
        <taxon>Embryophyta</taxon>
        <taxon>Tracheophyta</taxon>
        <taxon>Spermatophyta</taxon>
        <taxon>Pinopsida</taxon>
        <taxon>Pinidae</taxon>
        <taxon>Conifers II</taxon>
        <taxon>Cupressales</taxon>
        <taxon>Taxaceae</taxon>
        <taxon>Taxus</taxon>
    </lineage>
</organism>
<dbReference type="Pfam" id="PF03552">
    <property type="entry name" value="Cellulose_synt"/>
    <property type="match status" value="1"/>
</dbReference>
<keyword evidence="5 8" id="KW-1133">Transmembrane helix</keyword>
<gene>
    <name evidence="9" type="ORF">KI387_022466</name>
</gene>
<keyword evidence="10" id="KW-1185">Reference proteome</keyword>
<dbReference type="GO" id="GO:0012505">
    <property type="term" value="C:endomembrane system"/>
    <property type="evidence" value="ECO:0007669"/>
    <property type="project" value="UniProtKB-SubCell"/>
</dbReference>
<keyword evidence="2" id="KW-0328">Glycosyltransferase</keyword>
<accession>A0AA38G0F0</accession>
<feature type="transmembrane region" description="Helical" evidence="8">
    <location>
        <begin position="176"/>
        <end position="196"/>
    </location>
</feature>
<dbReference type="InterPro" id="IPR005150">
    <property type="entry name" value="Cellulose_synth"/>
</dbReference>
<keyword evidence="7" id="KW-0961">Cell wall biogenesis/degradation</keyword>
<evidence type="ECO:0000256" key="6">
    <source>
        <dbReference type="ARBA" id="ARBA00023136"/>
    </source>
</evidence>
<dbReference type="GO" id="GO:0016760">
    <property type="term" value="F:cellulose synthase (UDP-forming) activity"/>
    <property type="evidence" value="ECO:0007669"/>
    <property type="project" value="InterPro"/>
</dbReference>
<dbReference type="GO" id="GO:0030244">
    <property type="term" value="P:cellulose biosynthetic process"/>
    <property type="evidence" value="ECO:0007669"/>
    <property type="project" value="InterPro"/>
</dbReference>
<reference evidence="9 10" key="1">
    <citation type="journal article" date="2021" name="Nat. Plants">
        <title>The Taxus genome provides insights into paclitaxel biosynthesis.</title>
        <authorList>
            <person name="Xiong X."/>
            <person name="Gou J."/>
            <person name="Liao Q."/>
            <person name="Li Y."/>
            <person name="Zhou Q."/>
            <person name="Bi G."/>
            <person name="Li C."/>
            <person name="Du R."/>
            <person name="Wang X."/>
            <person name="Sun T."/>
            <person name="Guo L."/>
            <person name="Liang H."/>
            <person name="Lu P."/>
            <person name="Wu Y."/>
            <person name="Zhang Z."/>
            <person name="Ro D.K."/>
            <person name="Shang Y."/>
            <person name="Huang S."/>
            <person name="Yan J."/>
        </authorList>
    </citation>
    <scope>NUCLEOTIDE SEQUENCE [LARGE SCALE GENOMIC DNA]</scope>
    <source>
        <strain evidence="9">Ta-2019</strain>
    </source>
</reference>
<feature type="non-terminal residue" evidence="9">
    <location>
        <position position="256"/>
    </location>
</feature>
<keyword evidence="4 8" id="KW-0812">Transmembrane</keyword>
<evidence type="ECO:0008006" key="11">
    <source>
        <dbReference type="Google" id="ProtNLM"/>
    </source>
</evidence>
<keyword evidence="6 8" id="KW-0472">Membrane</keyword>
<evidence type="ECO:0000256" key="1">
    <source>
        <dbReference type="ARBA" id="ARBA00004308"/>
    </source>
</evidence>
<dbReference type="PANTHER" id="PTHR13301">
    <property type="entry name" value="X-BOX TRANSCRIPTION FACTOR-RELATED"/>
    <property type="match status" value="1"/>
</dbReference>
<evidence type="ECO:0000256" key="5">
    <source>
        <dbReference type="ARBA" id="ARBA00022989"/>
    </source>
</evidence>
<evidence type="ECO:0000256" key="3">
    <source>
        <dbReference type="ARBA" id="ARBA00022679"/>
    </source>
</evidence>
<dbReference type="EMBL" id="JAHRHJ020000005">
    <property type="protein sequence ID" value="KAH9313839.1"/>
    <property type="molecule type" value="Genomic_DNA"/>
</dbReference>
<keyword evidence="3" id="KW-0808">Transferase</keyword>
<evidence type="ECO:0000313" key="9">
    <source>
        <dbReference type="EMBL" id="KAH9313839.1"/>
    </source>
</evidence>
<evidence type="ECO:0000256" key="7">
    <source>
        <dbReference type="ARBA" id="ARBA00023316"/>
    </source>
</evidence>